<dbReference type="PANTHER" id="PTHR19957:SF19">
    <property type="entry name" value="SYNTAXIN-4"/>
    <property type="match status" value="1"/>
</dbReference>
<dbReference type="InterPro" id="IPR010989">
    <property type="entry name" value="SNARE"/>
</dbReference>
<dbReference type="Gene3D" id="1.20.5.110">
    <property type="match status" value="1"/>
</dbReference>
<dbReference type="SMART" id="SM00397">
    <property type="entry name" value="t_SNARE"/>
    <property type="match status" value="1"/>
</dbReference>
<dbReference type="GO" id="GO:0006906">
    <property type="term" value="P:vesicle fusion"/>
    <property type="evidence" value="ECO:0007669"/>
    <property type="project" value="TreeGrafter"/>
</dbReference>
<proteinExistence type="inferred from homology"/>
<dbReference type="InterPro" id="IPR000727">
    <property type="entry name" value="T_SNARE_dom"/>
</dbReference>
<protein>
    <submittedName>
        <fullName evidence="2">Uncharacterized protein</fullName>
    </submittedName>
</protein>
<evidence type="ECO:0000313" key="2">
    <source>
        <dbReference type="EnsemblMetazoa" id="AAEL009464-PA"/>
    </source>
</evidence>
<dbReference type="Proteomes" id="UP000008820">
    <property type="component" value="Chromosome 1"/>
</dbReference>
<dbReference type="GO" id="GO:0031201">
    <property type="term" value="C:SNARE complex"/>
    <property type="evidence" value="ECO:0007669"/>
    <property type="project" value="TreeGrafter"/>
</dbReference>
<reference evidence="2" key="2">
    <citation type="submission" date="2021-02" db="UniProtKB">
        <authorList>
            <consortium name="EnsemblMetazoa"/>
        </authorList>
    </citation>
    <scope>IDENTIFICATION</scope>
    <source>
        <strain evidence="2">LVP_AGWG</strain>
    </source>
</reference>
<dbReference type="VEuPathDB" id="VectorBase:AAEL009464"/>
<keyword evidence="3" id="KW-1185">Reference proteome</keyword>
<organism evidence="2 3">
    <name type="scientific">Aedes aegypti</name>
    <name type="common">Yellowfever mosquito</name>
    <name type="synonym">Culex aegypti</name>
    <dbReference type="NCBI Taxonomy" id="7159"/>
    <lineage>
        <taxon>Eukaryota</taxon>
        <taxon>Metazoa</taxon>
        <taxon>Ecdysozoa</taxon>
        <taxon>Arthropoda</taxon>
        <taxon>Hexapoda</taxon>
        <taxon>Insecta</taxon>
        <taxon>Pterygota</taxon>
        <taxon>Neoptera</taxon>
        <taxon>Endopterygota</taxon>
        <taxon>Diptera</taxon>
        <taxon>Nematocera</taxon>
        <taxon>Culicoidea</taxon>
        <taxon>Culicidae</taxon>
        <taxon>Culicinae</taxon>
        <taxon>Aedini</taxon>
        <taxon>Aedes</taxon>
        <taxon>Stegomyia</taxon>
    </lineage>
</organism>
<dbReference type="InParanoid" id="A0A1S4FMR7"/>
<evidence type="ECO:0000313" key="3">
    <source>
        <dbReference type="Proteomes" id="UP000008820"/>
    </source>
</evidence>
<dbReference type="GO" id="GO:0048278">
    <property type="term" value="P:vesicle docking"/>
    <property type="evidence" value="ECO:0007669"/>
    <property type="project" value="TreeGrafter"/>
</dbReference>
<reference evidence="2 3" key="1">
    <citation type="submission" date="2017-06" db="EMBL/GenBank/DDBJ databases">
        <title>Aedes aegypti genome working group (AGWG) sequencing and assembly.</title>
        <authorList>
            <consortium name="Aedes aegypti Genome Working Group (AGWG)"/>
            <person name="Matthews B.J."/>
        </authorList>
    </citation>
    <scope>NUCLEOTIDE SEQUENCE [LARGE SCALE GENOMIC DNA]</scope>
    <source>
        <strain evidence="2 3">LVP_AGWG</strain>
    </source>
</reference>
<dbReference type="GO" id="GO:0006887">
    <property type="term" value="P:exocytosis"/>
    <property type="evidence" value="ECO:0007669"/>
    <property type="project" value="TreeGrafter"/>
</dbReference>
<dbReference type="GO" id="GO:0012505">
    <property type="term" value="C:endomembrane system"/>
    <property type="evidence" value="ECO:0007669"/>
    <property type="project" value="TreeGrafter"/>
</dbReference>
<dbReference type="PANTHER" id="PTHR19957">
    <property type="entry name" value="SYNTAXIN"/>
    <property type="match status" value="1"/>
</dbReference>
<gene>
    <name evidence="2" type="primary">5571989</name>
</gene>
<dbReference type="SUPFAM" id="SSF47661">
    <property type="entry name" value="t-snare proteins"/>
    <property type="match status" value="1"/>
</dbReference>
<dbReference type="PROSITE" id="PS50192">
    <property type="entry name" value="T_SNARE"/>
    <property type="match status" value="1"/>
</dbReference>
<dbReference type="GO" id="GO:0005484">
    <property type="term" value="F:SNAP receptor activity"/>
    <property type="evidence" value="ECO:0007669"/>
    <property type="project" value="TreeGrafter"/>
</dbReference>
<dbReference type="GO" id="GO:0006886">
    <property type="term" value="P:intracellular protein transport"/>
    <property type="evidence" value="ECO:0007669"/>
    <property type="project" value="TreeGrafter"/>
</dbReference>
<dbReference type="EnsemblMetazoa" id="AAEL009464-RA">
    <property type="protein sequence ID" value="AAEL009464-PA"/>
    <property type="gene ID" value="AAEL009464"/>
</dbReference>
<dbReference type="GO" id="GO:0000149">
    <property type="term" value="F:SNARE binding"/>
    <property type="evidence" value="ECO:0007669"/>
    <property type="project" value="TreeGrafter"/>
</dbReference>
<dbReference type="AlphaFoldDB" id="A0A1S4FMR7"/>
<name>A0A1S4FMR7_AEDAE</name>
<dbReference type="InterPro" id="IPR045242">
    <property type="entry name" value="Syntaxin"/>
</dbReference>
<dbReference type="CDD" id="cd15848">
    <property type="entry name" value="SNARE_syntaxin1-like"/>
    <property type="match status" value="1"/>
</dbReference>
<evidence type="ECO:0000256" key="1">
    <source>
        <dbReference type="ARBA" id="ARBA00009063"/>
    </source>
</evidence>
<accession>A0A1S4FMR7</accession>
<sequence length="308" mass="35805">MVKDRLQELLEKSKAVEEYKFVQEHDFRTRYNQDLVLEDLDQFSEIASWIRQLHRNITDIEVNIFCEGWTKAYQKLRENANLCYRIYGAVKRLPGELEDKKKAVPSQECRGDGDIGEDDVVNRVRSVQFESIKTAYTKAYWKYDAVVRRYEDTVRRNSVVVPIPNEYSTADTTDPLVTTIQHRRLSHCDKILRSKSLDEAFHTLQAVEERHQDLLALERSLMEMRDLFVLFSTLVMEHGSILNLAEGNVQAASRHVANGVAQLKTAREYQWQATKRRCLCFSETGFLVVILVVLVVIVLCMAIRKLIF</sequence>
<comment type="similarity">
    <text evidence="1">Belongs to the syntaxin family.</text>
</comment>
<dbReference type="OrthoDB" id="10255013at2759"/>
<dbReference type="GO" id="GO:0005886">
    <property type="term" value="C:plasma membrane"/>
    <property type="evidence" value="ECO:0007669"/>
    <property type="project" value="TreeGrafter"/>
</dbReference>